<sequence>MIFVPSINSRKGVYLLREIPPGILNLWKQGGGNHEHKFEKIVGLFKMYPKLPFVLVGDNGQHDPEIYARIAQIYPERIKATYIRTVKKRKDKRMKK</sequence>
<evidence type="ECO:0000313" key="2">
    <source>
        <dbReference type="EMBL" id="QGY47670.1"/>
    </source>
</evidence>
<name>A0A6I6K2N5_9BACT</name>
<gene>
    <name evidence="2" type="ORF">GM418_29575</name>
</gene>
<dbReference type="Pfam" id="PF09949">
    <property type="entry name" value="APP1_cat"/>
    <property type="match status" value="1"/>
</dbReference>
<dbReference type="KEGG" id="mcos:GM418_29575"/>
<dbReference type="InterPro" id="IPR052935">
    <property type="entry name" value="Mg2+_PAP"/>
</dbReference>
<evidence type="ECO:0000313" key="3">
    <source>
        <dbReference type="Proteomes" id="UP000428260"/>
    </source>
</evidence>
<proteinExistence type="predicted"/>
<dbReference type="GO" id="GO:0008195">
    <property type="term" value="F:phosphatidate phosphatase activity"/>
    <property type="evidence" value="ECO:0007669"/>
    <property type="project" value="InterPro"/>
</dbReference>
<dbReference type="EMBL" id="CP046401">
    <property type="protein sequence ID" value="QGY47670.1"/>
    <property type="molecule type" value="Genomic_DNA"/>
</dbReference>
<keyword evidence="3" id="KW-1185">Reference proteome</keyword>
<feature type="domain" description="Phosphatidate phosphatase APP1 catalytic" evidence="1">
    <location>
        <begin position="11"/>
        <end position="84"/>
    </location>
</feature>
<reference evidence="2 3" key="1">
    <citation type="submission" date="2019-11" db="EMBL/GenBank/DDBJ databases">
        <authorList>
            <person name="Zheng R.K."/>
            <person name="Sun C.M."/>
        </authorList>
    </citation>
    <scope>NUCLEOTIDE SEQUENCE [LARGE SCALE GENOMIC DNA]</scope>
    <source>
        <strain evidence="2 3">WC007</strain>
    </source>
</reference>
<dbReference type="PANTHER" id="PTHR28208:SF3">
    <property type="entry name" value="PHOSPHATIDATE PHOSPHATASE APP1"/>
    <property type="match status" value="1"/>
</dbReference>
<accession>A0A6I6K2N5</accession>
<dbReference type="AlphaFoldDB" id="A0A6I6K2N5"/>
<dbReference type="Proteomes" id="UP000428260">
    <property type="component" value="Chromosome"/>
</dbReference>
<dbReference type="InterPro" id="IPR019236">
    <property type="entry name" value="APP1_cat"/>
</dbReference>
<organism evidence="2 3">
    <name type="scientific">Maribellus comscasis</name>
    <dbReference type="NCBI Taxonomy" id="2681766"/>
    <lineage>
        <taxon>Bacteria</taxon>
        <taxon>Pseudomonadati</taxon>
        <taxon>Bacteroidota</taxon>
        <taxon>Bacteroidia</taxon>
        <taxon>Marinilabiliales</taxon>
        <taxon>Prolixibacteraceae</taxon>
        <taxon>Maribellus</taxon>
    </lineage>
</organism>
<dbReference type="RefSeq" id="WP_246222790.1">
    <property type="nucleotide sequence ID" value="NZ_CP046401.1"/>
</dbReference>
<protein>
    <submittedName>
        <fullName evidence="2">DUF2183 domain-containing protein</fullName>
    </submittedName>
</protein>
<dbReference type="PANTHER" id="PTHR28208">
    <property type="entry name" value="PHOSPHATIDATE PHOSPHATASE APP1"/>
    <property type="match status" value="1"/>
</dbReference>
<evidence type="ECO:0000259" key="1">
    <source>
        <dbReference type="Pfam" id="PF09949"/>
    </source>
</evidence>